<accession>A0ABD4Z6D0</accession>
<proteinExistence type="predicted"/>
<dbReference type="AlphaFoldDB" id="A0ABD4Z6D0"/>
<keyword evidence="2" id="KW-1185">Reference proteome</keyword>
<evidence type="ECO:0008006" key="3">
    <source>
        <dbReference type="Google" id="ProtNLM"/>
    </source>
</evidence>
<evidence type="ECO:0000313" key="1">
    <source>
        <dbReference type="EMBL" id="MDK6028882.1"/>
    </source>
</evidence>
<sequence length="201" mass="23848">MTMYLNMDLFDANAFTHYFSKSLDKYFNEFQDDIFKNMLGIDLTEMVKELLPQIDLSSLCKVFDFNEMNLDLSKVFLLYGKLAIVNERIVTCFADYIERPLRFYVLKQYSKLNNKSFNGMLKKLIEKSDITENGMKSLQKIYRIRCKRAHGEHLTFEDLTELLEELANLNGTELEKKLRNEFEKCLWSINFPSYIFLSQDL</sequence>
<comment type="caution">
    <text evidence="1">The sequence shown here is derived from an EMBL/GenBank/DDBJ whole genome shotgun (WGS) entry which is preliminary data.</text>
</comment>
<dbReference type="EMBL" id="JASNVW010000003">
    <property type="protein sequence ID" value="MDK6028882.1"/>
    <property type="molecule type" value="Genomic_DNA"/>
</dbReference>
<organism evidence="1 2">
    <name type="scientific">Ignisphaera cupida</name>
    <dbReference type="NCBI Taxonomy" id="3050454"/>
    <lineage>
        <taxon>Archaea</taxon>
        <taxon>Thermoproteota</taxon>
        <taxon>Thermoprotei</taxon>
        <taxon>Desulfurococcales</taxon>
        <taxon>Desulfurococcaceae</taxon>
        <taxon>Ignisphaera</taxon>
    </lineage>
</organism>
<protein>
    <recommendedName>
        <fullName evidence="3">Apea-like HEPN domain-containing protein</fullName>
    </recommendedName>
</protein>
<dbReference type="RefSeq" id="WP_285273868.1">
    <property type="nucleotide sequence ID" value="NZ_JASNVW010000003.1"/>
</dbReference>
<reference evidence="1 2" key="1">
    <citation type="submission" date="2023-05" db="EMBL/GenBank/DDBJ databases">
        <title>A new hyperthermophilic archaea 'Ignisphaera cupida' sp. nov. and description of the family 'Ignisphaeraceae' fam. nov.</title>
        <authorList>
            <person name="Podosokorskaya O.A."/>
            <person name="Elcheninov A.G."/>
            <person name="Klukina A."/>
            <person name="Merkel A.Y."/>
        </authorList>
    </citation>
    <scope>NUCLEOTIDE SEQUENCE [LARGE SCALE GENOMIC DNA]</scope>
    <source>
        <strain evidence="1 2">4213-co</strain>
    </source>
</reference>
<dbReference type="Proteomes" id="UP001529235">
    <property type="component" value="Unassembled WGS sequence"/>
</dbReference>
<gene>
    <name evidence="1" type="ORF">QPL79_05855</name>
</gene>
<name>A0ABD4Z6D0_9CREN</name>
<evidence type="ECO:0000313" key="2">
    <source>
        <dbReference type="Proteomes" id="UP001529235"/>
    </source>
</evidence>